<comment type="catalytic activity">
    <reaction evidence="5">
        <text>L-glutaminyl-[peptide chain release factor] + S-adenosyl-L-methionine = N(5)-methyl-L-glutaminyl-[peptide chain release factor] + S-adenosyl-L-homocysteine + H(+)</text>
        <dbReference type="Rhea" id="RHEA:42896"/>
        <dbReference type="Rhea" id="RHEA-COMP:10271"/>
        <dbReference type="Rhea" id="RHEA-COMP:10272"/>
        <dbReference type="ChEBI" id="CHEBI:15378"/>
        <dbReference type="ChEBI" id="CHEBI:30011"/>
        <dbReference type="ChEBI" id="CHEBI:57856"/>
        <dbReference type="ChEBI" id="CHEBI:59789"/>
        <dbReference type="ChEBI" id="CHEBI:61891"/>
        <dbReference type="EC" id="2.1.1.297"/>
    </reaction>
</comment>
<evidence type="ECO:0000313" key="8">
    <source>
        <dbReference type="Proteomes" id="UP000660861"/>
    </source>
</evidence>
<dbReference type="Gene3D" id="1.10.8.10">
    <property type="entry name" value="DNA helicase RuvA subunit, C-terminal domain"/>
    <property type="match status" value="1"/>
</dbReference>
<evidence type="ECO:0000256" key="2">
    <source>
        <dbReference type="ARBA" id="ARBA00022603"/>
    </source>
</evidence>
<protein>
    <recommendedName>
        <fullName evidence="1">peptide chain release factor N(5)-glutamine methyltransferase</fullName>
        <ecNumber evidence="1">2.1.1.297</ecNumber>
    </recommendedName>
</protein>
<dbReference type="PROSITE" id="PS00092">
    <property type="entry name" value="N6_MTASE"/>
    <property type="match status" value="1"/>
</dbReference>
<dbReference type="InterPro" id="IPR002052">
    <property type="entry name" value="DNA_methylase_N6_adenine_CS"/>
</dbReference>
<keyword evidence="2 7" id="KW-0489">Methyltransferase</keyword>
<comment type="caution">
    <text evidence="7">The sequence shown here is derived from an EMBL/GenBank/DDBJ whole genome shotgun (WGS) entry which is preliminary data.</text>
</comment>
<accession>A0A926EBL1</accession>
<evidence type="ECO:0000313" key="7">
    <source>
        <dbReference type="EMBL" id="MBC8570892.1"/>
    </source>
</evidence>
<dbReference type="NCBIfam" id="TIGR03534">
    <property type="entry name" value="RF_mod_PrmC"/>
    <property type="match status" value="1"/>
</dbReference>
<dbReference type="Pfam" id="PF05175">
    <property type="entry name" value="MTS"/>
    <property type="match status" value="1"/>
</dbReference>
<dbReference type="CDD" id="cd02440">
    <property type="entry name" value="AdoMet_MTases"/>
    <property type="match status" value="1"/>
</dbReference>
<dbReference type="GO" id="GO:0102559">
    <property type="term" value="F:peptide chain release factor N(5)-glutamine methyltransferase activity"/>
    <property type="evidence" value="ECO:0007669"/>
    <property type="project" value="UniProtKB-EC"/>
</dbReference>
<feature type="domain" description="Methyltransferase small" evidence="6">
    <location>
        <begin position="90"/>
        <end position="172"/>
    </location>
</feature>
<keyword evidence="8" id="KW-1185">Reference proteome</keyword>
<name>A0A926EBL1_9FIRM</name>
<dbReference type="GO" id="GO:0003676">
    <property type="term" value="F:nucleic acid binding"/>
    <property type="evidence" value="ECO:0007669"/>
    <property type="project" value="InterPro"/>
</dbReference>
<dbReference type="Gene3D" id="3.40.50.150">
    <property type="entry name" value="Vaccinia Virus protein VP39"/>
    <property type="match status" value="1"/>
</dbReference>
<dbReference type="PANTHER" id="PTHR18895:SF74">
    <property type="entry name" value="MTRF1L RELEASE FACTOR GLUTAMINE METHYLTRANSFERASE"/>
    <property type="match status" value="1"/>
</dbReference>
<dbReference type="InterPro" id="IPR007848">
    <property type="entry name" value="Small_mtfrase_dom"/>
</dbReference>
<dbReference type="GO" id="GO:0032259">
    <property type="term" value="P:methylation"/>
    <property type="evidence" value="ECO:0007669"/>
    <property type="project" value="UniProtKB-KW"/>
</dbReference>
<reference evidence="7" key="1">
    <citation type="submission" date="2020-08" db="EMBL/GenBank/DDBJ databases">
        <title>Genome public.</title>
        <authorList>
            <person name="Liu C."/>
            <person name="Sun Q."/>
        </authorList>
    </citation>
    <scope>NUCLEOTIDE SEQUENCE</scope>
    <source>
        <strain evidence="7">NSJ-54</strain>
    </source>
</reference>
<sequence>MLFERVFSVPRDQLHDLDAPLDEGDPAVRERMAVMEKLVERRAGGYPLQYLLGEWEFFGLPFYVGEGVLIPRPDTEVVVERALFLLRGKSAPRVLDLCSGSGCIAVAIAQERPDSRVTAVELSEAAFGYLKRNVERHGGAVRPVWGDALDTGIVGGDFALIVSNPPYIRPEAMDSLQREVGYEPRMALEAPERGLYFYREIAARWRERLTPGGILLFEVGFDEAKEVAGILRAAGFTGVRSAKDYGGNDRAVWGHWGEK</sequence>
<evidence type="ECO:0000256" key="5">
    <source>
        <dbReference type="ARBA" id="ARBA00048391"/>
    </source>
</evidence>
<keyword evidence="4" id="KW-0949">S-adenosyl-L-methionine</keyword>
<organism evidence="7 8">
    <name type="scientific">Zongyangia hominis</name>
    <dbReference type="NCBI Taxonomy" id="2763677"/>
    <lineage>
        <taxon>Bacteria</taxon>
        <taxon>Bacillati</taxon>
        <taxon>Bacillota</taxon>
        <taxon>Clostridia</taxon>
        <taxon>Eubacteriales</taxon>
        <taxon>Oscillospiraceae</taxon>
        <taxon>Zongyangia</taxon>
    </lineage>
</organism>
<dbReference type="AlphaFoldDB" id="A0A926EBL1"/>
<dbReference type="EMBL" id="JACRTC010000005">
    <property type="protein sequence ID" value="MBC8570892.1"/>
    <property type="molecule type" value="Genomic_DNA"/>
</dbReference>
<keyword evidence="3 7" id="KW-0808">Transferase</keyword>
<dbReference type="SUPFAM" id="SSF53335">
    <property type="entry name" value="S-adenosyl-L-methionine-dependent methyltransferases"/>
    <property type="match status" value="1"/>
</dbReference>
<gene>
    <name evidence="7" type="primary">prmC</name>
    <name evidence="7" type="ORF">H8709_08640</name>
</gene>
<evidence type="ECO:0000259" key="6">
    <source>
        <dbReference type="Pfam" id="PF05175"/>
    </source>
</evidence>
<dbReference type="InterPro" id="IPR029063">
    <property type="entry name" value="SAM-dependent_MTases_sf"/>
</dbReference>
<dbReference type="InterPro" id="IPR050320">
    <property type="entry name" value="N5-glutamine_MTase"/>
</dbReference>
<dbReference type="InterPro" id="IPR004556">
    <property type="entry name" value="HemK-like"/>
</dbReference>
<proteinExistence type="predicted"/>
<evidence type="ECO:0000256" key="4">
    <source>
        <dbReference type="ARBA" id="ARBA00022691"/>
    </source>
</evidence>
<dbReference type="NCBIfam" id="TIGR00536">
    <property type="entry name" value="hemK_fam"/>
    <property type="match status" value="1"/>
</dbReference>
<dbReference type="InterPro" id="IPR019874">
    <property type="entry name" value="RF_methyltr_PrmC"/>
</dbReference>
<evidence type="ECO:0000256" key="1">
    <source>
        <dbReference type="ARBA" id="ARBA00012771"/>
    </source>
</evidence>
<dbReference type="EC" id="2.1.1.297" evidence="1"/>
<dbReference type="Proteomes" id="UP000660861">
    <property type="component" value="Unassembled WGS sequence"/>
</dbReference>
<dbReference type="PANTHER" id="PTHR18895">
    <property type="entry name" value="HEMK METHYLTRANSFERASE"/>
    <property type="match status" value="1"/>
</dbReference>
<evidence type="ECO:0000256" key="3">
    <source>
        <dbReference type="ARBA" id="ARBA00022679"/>
    </source>
</evidence>